<dbReference type="Gene3D" id="3.40.50.300">
    <property type="entry name" value="P-loop containing nucleotide triphosphate hydrolases"/>
    <property type="match status" value="1"/>
</dbReference>
<keyword evidence="3" id="KW-0378">Hydrolase</keyword>
<dbReference type="CDD" id="cd19481">
    <property type="entry name" value="RecA-like_protease"/>
    <property type="match status" value="1"/>
</dbReference>
<evidence type="ECO:0000259" key="2">
    <source>
        <dbReference type="SMART" id="SM00382"/>
    </source>
</evidence>
<dbReference type="InterPro" id="IPR027417">
    <property type="entry name" value="P-loop_NTPase"/>
</dbReference>
<dbReference type="SUPFAM" id="SSF52540">
    <property type="entry name" value="P-loop containing nucleoside triphosphate hydrolases"/>
    <property type="match status" value="1"/>
</dbReference>
<dbReference type="GO" id="GO:0005634">
    <property type="term" value="C:nucleus"/>
    <property type="evidence" value="ECO:0007669"/>
    <property type="project" value="TreeGrafter"/>
</dbReference>
<dbReference type="EMBL" id="ML996081">
    <property type="protein sequence ID" value="KAF2156846.1"/>
    <property type="molecule type" value="Genomic_DNA"/>
</dbReference>
<gene>
    <name evidence="3" type="ORF">K461DRAFT_309074</name>
</gene>
<dbReference type="GO" id="GO:1990275">
    <property type="term" value="F:preribosome binding"/>
    <property type="evidence" value="ECO:0007669"/>
    <property type="project" value="TreeGrafter"/>
</dbReference>
<feature type="compositionally biased region" description="Low complexity" evidence="1">
    <location>
        <begin position="468"/>
        <end position="482"/>
    </location>
</feature>
<dbReference type="PANTHER" id="PTHR23077:SF132">
    <property type="entry name" value="ATP-DEPENDENT ZN PROTEASE"/>
    <property type="match status" value="1"/>
</dbReference>
<comment type="caution">
    <text evidence="3">The sequence shown here is derived from an EMBL/GenBank/DDBJ whole genome shotgun (WGS) entry which is preliminary data.</text>
</comment>
<dbReference type="Pfam" id="PF00004">
    <property type="entry name" value="AAA"/>
    <property type="match status" value="1"/>
</dbReference>
<dbReference type="GO" id="GO:0042254">
    <property type="term" value="P:ribosome biogenesis"/>
    <property type="evidence" value="ECO:0007669"/>
    <property type="project" value="TreeGrafter"/>
</dbReference>
<name>A0A9P4J8N2_9PEZI</name>
<dbReference type="AlphaFoldDB" id="A0A9P4J8N2"/>
<dbReference type="Proteomes" id="UP000799439">
    <property type="component" value="Unassembled WGS sequence"/>
</dbReference>
<dbReference type="SMART" id="SM00382">
    <property type="entry name" value="AAA"/>
    <property type="match status" value="1"/>
</dbReference>
<dbReference type="OrthoDB" id="2115716at2759"/>
<feature type="region of interest" description="Disordered" evidence="1">
    <location>
        <begin position="464"/>
        <end position="526"/>
    </location>
</feature>
<dbReference type="InterPro" id="IPR003959">
    <property type="entry name" value="ATPase_AAA_core"/>
</dbReference>
<evidence type="ECO:0000313" key="4">
    <source>
        <dbReference type="Proteomes" id="UP000799439"/>
    </source>
</evidence>
<feature type="domain" description="AAA+ ATPase" evidence="2">
    <location>
        <begin position="215"/>
        <end position="339"/>
    </location>
</feature>
<dbReference type="InterPro" id="IPR003593">
    <property type="entry name" value="AAA+_ATPase"/>
</dbReference>
<dbReference type="GO" id="GO:0016887">
    <property type="term" value="F:ATP hydrolysis activity"/>
    <property type="evidence" value="ECO:0007669"/>
    <property type="project" value="InterPro"/>
</dbReference>
<reference evidence="3" key="1">
    <citation type="journal article" date="2020" name="Stud. Mycol.">
        <title>101 Dothideomycetes genomes: a test case for predicting lifestyles and emergence of pathogens.</title>
        <authorList>
            <person name="Haridas S."/>
            <person name="Albert R."/>
            <person name="Binder M."/>
            <person name="Bloem J."/>
            <person name="Labutti K."/>
            <person name="Salamov A."/>
            <person name="Andreopoulos B."/>
            <person name="Baker S."/>
            <person name="Barry K."/>
            <person name="Bills G."/>
            <person name="Bluhm B."/>
            <person name="Cannon C."/>
            <person name="Castanera R."/>
            <person name="Culley D."/>
            <person name="Daum C."/>
            <person name="Ezra D."/>
            <person name="Gonzalez J."/>
            <person name="Henrissat B."/>
            <person name="Kuo A."/>
            <person name="Liang C."/>
            <person name="Lipzen A."/>
            <person name="Lutzoni F."/>
            <person name="Magnuson J."/>
            <person name="Mondo S."/>
            <person name="Nolan M."/>
            <person name="Ohm R."/>
            <person name="Pangilinan J."/>
            <person name="Park H.-J."/>
            <person name="Ramirez L."/>
            <person name="Alfaro M."/>
            <person name="Sun H."/>
            <person name="Tritt A."/>
            <person name="Yoshinaga Y."/>
            <person name="Zwiers L.-H."/>
            <person name="Turgeon B."/>
            <person name="Goodwin S."/>
            <person name="Spatafora J."/>
            <person name="Crous P."/>
            <person name="Grigoriev I."/>
        </authorList>
    </citation>
    <scope>NUCLEOTIDE SEQUENCE</scope>
    <source>
        <strain evidence="3">CBS 260.36</strain>
    </source>
</reference>
<protein>
    <submittedName>
        <fullName evidence="3">P-loop containing nucleoside triphosphate hydrolase protein</fullName>
    </submittedName>
</protein>
<keyword evidence="4" id="KW-1185">Reference proteome</keyword>
<dbReference type="PANTHER" id="PTHR23077">
    <property type="entry name" value="AAA-FAMILY ATPASE"/>
    <property type="match status" value="1"/>
</dbReference>
<evidence type="ECO:0000313" key="3">
    <source>
        <dbReference type="EMBL" id="KAF2156846.1"/>
    </source>
</evidence>
<dbReference type="GO" id="GO:0003723">
    <property type="term" value="F:RNA binding"/>
    <property type="evidence" value="ECO:0007669"/>
    <property type="project" value="TreeGrafter"/>
</dbReference>
<dbReference type="InterPro" id="IPR050168">
    <property type="entry name" value="AAA_ATPase_domain"/>
</dbReference>
<evidence type="ECO:0000256" key="1">
    <source>
        <dbReference type="SAM" id="MobiDB-lite"/>
    </source>
</evidence>
<proteinExistence type="predicted"/>
<sequence length="591" mass="66696">MEPFAIVEETPDKQLFDKFQTLTAGLTADHDIQYQAALKQRFPDLTVTTIPTNNCNILSFAAAGHATAELDTSTDPVASWRGWVPSYGASGSGHLGQTVFFAKHILQWKSEHFILYSVDGVQYLLKEPASGESSSSPPKIVDQLIATVGTWQSSNTQVVWVYDRYWRMDPALFKSVQKASWDKVILDEDQKKDLVDIPTKFFDNEDVYKDLGVPWKRGLIFHGPAGNGKTVSIKALMHTLHQRDRPVPSLYVKAAPSTFDLGQVFSFARSCSPCMLVLEDLETIINPATRSYFLNEVDGLDSNDGILMVATTNFLERLDPGITKRPSRFDRLFLFPLPNTHERTLYAEYWRRKVLSKESKRIEIEFPERLCPAMAAITNDFSFAYMQEAFVASLLAIARDSVEQVDLDYSKETTFRTPYSRSPASQALYAALNPHDIRLRKEFDELDQYKLWRVFKDQVRILRNDMDNSSPNPAGSSSYSNAERMSATAPAPLSYDHTPFRPEPPSPTGSTYPLPSRPHHNPEFTAPAEHYNSAWQTRRRFSPQVPGQYAPLQPAVSTIEHPAFDLPAQGQLGSKWPQLNSAAKMWIAPPY</sequence>
<accession>A0A9P4J8N2</accession>
<dbReference type="GO" id="GO:0005524">
    <property type="term" value="F:ATP binding"/>
    <property type="evidence" value="ECO:0007669"/>
    <property type="project" value="InterPro"/>
</dbReference>
<organism evidence="3 4">
    <name type="scientific">Myriangium duriaei CBS 260.36</name>
    <dbReference type="NCBI Taxonomy" id="1168546"/>
    <lineage>
        <taxon>Eukaryota</taxon>
        <taxon>Fungi</taxon>
        <taxon>Dikarya</taxon>
        <taxon>Ascomycota</taxon>
        <taxon>Pezizomycotina</taxon>
        <taxon>Dothideomycetes</taxon>
        <taxon>Dothideomycetidae</taxon>
        <taxon>Myriangiales</taxon>
        <taxon>Myriangiaceae</taxon>
        <taxon>Myriangium</taxon>
    </lineage>
</organism>